<sequence>MLVTTASQFLAICLLDLGRLLWSIRLLGSCCSYCNMVVRVPFRRWLHVKHRNLETRHGGFYCLLLIEGRRVIAVVARYPRPAQLEYKAYSIIVREYGEILGLGENLIWAVREDLIKWMDALVHNSYMRHSTPGSSKGLSLRGTLKALEPSELVDSGIVSPSCSLIDIFQFSVSSDEEL</sequence>
<proteinExistence type="predicted"/>
<comment type="caution">
    <text evidence="1">The sequence shown here is derived from an EMBL/GenBank/DDBJ whole genome shotgun (WGS) entry which is preliminary data.</text>
</comment>
<protein>
    <submittedName>
        <fullName evidence="1">Uncharacterized protein</fullName>
    </submittedName>
</protein>
<dbReference type="EMBL" id="CM046391">
    <property type="protein sequence ID" value="KAI8558976.1"/>
    <property type="molecule type" value="Genomic_DNA"/>
</dbReference>
<organism evidence="1 2">
    <name type="scientific">Rhododendron molle</name>
    <name type="common">Chinese azalea</name>
    <name type="synonym">Azalea mollis</name>
    <dbReference type="NCBI Taxonomy" id="49168"/>
    <lineage>
        <taxon>Eukaryota</taxon>
        <taxon>Viridiplantae</taxon>
        <taxon>Streptophyta</taxon>
        <taxon>Embryophyta</taxon>
        <taxon>Tracheophyta</taxon>
        <taxon>Spermatophyta</taxon>
        <taxon>Magnoliopsida</taxon>
        <taxon>eudicotyledons</taxon>
        <taxon>Gunneridae</taxon>
        <taxon>Pentapetalae</taxon>
        <taxon>asterids</taxon>
        <taxon>Ericales</taxon>
        <taxon>Ericaceae</taxon>
        <taxon>Ericoideae</taxon>
        <taxon>Rhodoreae</taxon>
        <taxon>Rhododendron</taxon>
    </lineage>
</organism>
<keyword evidence="2" id="KW-1185">Reference proteome</keyword>
<dbReference type="Proteomes" id="UP001062846">
    <property type="component" value="Chromosome 4"/>
</dbReference>
<accession>A0ACC0P1C3</accession>
<evidence type="ECO:0000313" key="1">
    <source>
        <dbReference type="EMBL" id="KAI8558976.1"/>
    </source>
</evidence>
<reference evidence="1" key="1">
    <citation type="submission" date="2022-02" db="EMBL/GenBank/DDBJ databases">
        <title>Plant Genome Project.</title>
        <authorList>
            <person name="Zhang R.-G."/>
        </authorList>
    </citation>
    <scope>NUCLEOTIDE SEQUENCE</scope>
    <source>
        <strain evidence="1">AT1</strain>
    </source>
</reference>
<evidence type="ECO:0000313" key="2">
    <source>
        <dbReference type="Proteomes" id="UP001062846"/>
    </source>
</evidence>
<name>A0ACC0P1C3_RHOML</name>
<gene>
    <name evidence="1" type="ORF">RHMOL_Rhmol04G0138200</name>
</gene>